<accession>A0A1H4QJ98</accession>
<dbReference type="Gene3D" id="3.40.50.1820">
    <property type="entry name" value="alpha/beta hydrolase"/>
    <property type="match status" value="1"/>
</dbReference>
<feature type="domain" description="Phospholipase/carboxylesterase/thioesterase" evidence="1">
    <location>
        <begin position="23"/>
        <end position="203"/>
    </location>
</feature>
<dbReference type="SUPFAM" id="SSF53474">
    <property type="entry name" value="alpha/beta-Hydrolases"/>
    <property type="match status" value="1"/>
</dbReference>
<dbReference type="OrthoDB" id="595091at2"/>
<dbReference type="EMBL" id="FNTB01000001">
    <property type="protein sequence ID" value="SEC19638.1"/>
    <property type="molecule type" value="Genomic_DNA"/>
</dbReference>
<dbReference type="Proteomes" id="UP000183038">
    <property type="component" value="Unassembled WGS sequence"/>
</dbReference>
<evidence type="ECO:0000313" key="2">
    <source>
        <dbReference type="EMBL" id="SEC19638.1"/>
    </source>
</evidence>
<dbReference type="RefSeq" id="WP_074673280.1">
    <property type="nucleotide sequence ID" value="NZ_FNTB01000001.1"/>
</dbReference>
<reference evidence="2 3" key="1">
    <citation type="submission" date="2016-10" db="EMBL/GenBank/DDBJ databases">
        <authorList>
            <person name="de Groot N.N."/>
        </authorList>
    </citation>
    <scope>NUCLEOTIDE SEQUENCE [LARGE SCALE GENOMIC DNA]</scope>
    <source>
        <strain evidence="2 3">MAR_2009_71</strain>
    </source>
</reference>
<dbReference type="Pfam" id="PF02230">
    <property type="entry name" value="Abhydrolase_2"/>
    <property type="match status" value="1"/>
</dbReference>
<dbReference type="AlphaFoldDB" id="A0A1H4QJ98"/>
<gene>
    <name evidence="2" type="ORF">SAMN05192540_2593</name>
</gene>
<proteinExistence type="predicted"/>
<dbReference type="GO" id="GO:0016787">
    <property type="term" value="F:hydrolase activity"/>
    <property type="evidence" value="ECO:0007669"/>
    <property type="project" value="InterPro"/>
</dbReference>
<evidence type="ECO:0000259" key="1">
    <source>
        <dbReference type="Pfam" id="PF02230"/>
    </source>
</evidence>
<name>A0A1H4QJ98_9FLAO</name>
<evidence type="ECO:0000313" key="3">
    <source>
        <dbReference type="Proteomes" id="UP000183038"/>
    </source>
</evidence>
<organism evidence="2 3">
    <name type="scientific">Maribacter dokdonensis</name>
    <dbReference type="NCBI Taxonomy" id="320912"/>
    <lineage>
        <taxon>Bacteria</taxon>
        <taxon>Pseudomonadati</taxon>
        <taxon>Bacteroidota</taxon>
        <taxon>Flavobacteriia</taxon>
        <taxon>Flavobacteriales</taxon>
        <taxon>Flavobacteriaceae</taxon>
        <taxon>Maribacter</taxon>
    </lineage>
</organism>
<protein>
    <submittedName>
        <fullName evidence="2">Predicted esterase</fullName>
    </submittedName>
</protein>
<sequence>MNKKVKNVSYNTTNTYETLNELNSQTKRVWLVFHGIGYLSRFFLNYFADLPKEENYVIAPQAPSKYYLKNEYKHVGASWLTKENTSLETINVFNYMDAVLENENLPEHCEIIFLGFSQGVSIATRYLAYSKLQCSKLIIYAGGLPNELKKQDFNFLNKDTKVISIIGDKDQYLSPERLSKESEKIQLLFGDNIQHINFDGVHEVRKEIINQLV</sequence>
<dbReference type="InterPro" id="IPR029058">
    <property type="entry name" value="AB_hydrolase_fold"/>
</dbReference>
<dbReference type="InterPro" id="IPR003140">
    <property type="entry name" value="PLipase/COase/thioEstase"/>
</dbReference>